<dbReference type="RefSeq" id="WP_002787980.1">
    <property type="nucleotide sequence ID" value="NZ_AP028351.1"/>
</dbReference>
<dbReference type="AlphaFoldDB" id="A0A3Z9GGC7"/>
<gene>
    <name evidence="2" type="ORF">C6T04_02805</name>
    <name evidence="1" type="ORF">CJD00_01870</name>
</gene>
<evidence type="ECO:0000313" key="1">
    <source>
        <dbReference type="EMBL" id="EAK1509031.1"/>
    </source>
</evidence>
<evidence type="ECO:0000313" key="2">
    <source>
        <dbReference type="EMBL" id="EAK4357860.1"/>
    </source>
</evidence>
<evidence type="ECO:0000313" key="4">
    <source>
        <dbReference type="Proteomes" id="UP000365807"/>
    </source>
</evidence>
<dbReference type="Gene3D" id="2.40.320.10">
    <property type="entry name" value="Hypothetical Protein Pfu-838710-001"/>
    <property type="match status" value="1"/>
</dbReference>
<reference evidence="2 4" key="2">
    <citation type="submission" date="2018-06" db="EMBL/GenBank/DDBJ databases">
        <authorList>
            <consortium name="NARMS: The National Antimicrobial Resistance Monitoring System"/>
        </authorList>
    </citation>
    <scope>NUCLEOTIDE SEQUENCE [LARGE SCALE GENOMIC DNA]</scope>
    <source>
        <strain evidence="2 4">FSIS11807978</strain>
    </source>
</reference>
<comment type="caution">
    <text evidence="2">The sequence shown here is derived from an EMBL/GenBank/DDBJ whole genome shotgun (WGS) entry which is preliminary data.</text>
</comment>
<name>A0A3Z9GGC7_CAMCO</name>
<sequence length="400" mass="48474">MVHEIQKTFLLPDATLLEKLQKDGIVFEIYEIETFYTKITYFYDVKFQNLNGNFYKITRLNNPILEQNQEEKISKKDYEKARKKLIEKSIKKKRYEFKLCSFKSLIDVYEDFNLYVLKVFFPTLEMANLFTPPKEFRIQRELCGVLDSKNIILYGFNNLEIDIEKCFKIIEKNQNFTLDFPSSILAFDGYRIFLFYLFRKLKLYWNLALENRQREVFCEFFSYARKIYIILMSTEEIFDEELNKNLALRFEDLVKQSYCILANNELDENLLLFLGSEDLQNLLSDFDFFIKEDSFYKSEQEKYFFKQMIAMQLRKRLVLFKKNLLKNFEIETFEENFLGLSVFLEYFHNLYNLKILSKLYNKYFICDLEKKTLLKLTKKKEKLGKLIHKASKKLKIYKGY</sequence>
<dbReference type="EMBL" id="AACDUL010000002">
    <property type="protein sequence ID" value="EAK1509031.1"/>
    <property type="molecule type" value="Genomic_DNA"/>
</dbReference>
<reference evidence="1 3" key="1">
    <citation type="submission" date="2018-05" db="EMBL/GenBank/DDBJ databases">
        <authorList>
            <consortium name="GenomeTrakr network: Whole genome sequencing for foodborne pathogen traceback"/>
        </authorList>
    </citation>
    <scope>NUCLEOTIDE SEQUENCE [LARGE SCALE GENOMIC DNA]</scope>
    <source>
        <strain evidence="1 3">NC_C6016</strain>
    </source>
</reference>
<evidence type="ECO:0008006" key="5">
    <source>
        <dbReference type="Google" id="ProtNLM"/>
    </source>
</evidence>
<accession>A0A3Z9GGC7</accession>
<protein>
    <recommendedName>
        <fullName evidence="5">CYTH domain-containing protein</fullName>
    </recommendedName>
</protein>
<dbReference type="GeneID" id="66544676"/>
<organism evidence="2 4">
    <name type="scientific">Campylobacter coli</name>
    <dbReference type="NCBI Taxonomy" id="195"/>
    <lineage>
        <taxon>Bacteria</taxon>
        <taxon>Pseudomonadati</taxon>
        <taxon>Campylobacterota</taxon>
        <taxon>Epsilonproteobacteria</taxon>
        <taxon>Campylobacterales</taxon>
        <taxon>Campylobacteraceae</taxon>
        <taxon>Campylobacter</taxon>
    </lineage>
</organism>
<dbReference type="Proteomes" id="UP000365807">
    <property type="component" value="Unassembled WGS sequence"/>
</dbReference>
<dbReference type="EMBL" id="AACGFG010000003">
    <property type="protein sequence ID" value="EAK4357860.1"/>
    <property type="molecule type" value="Genomic_DNA"/>
</dbReference>
<proteinExistence type="predicted"/>
<evidence type="ECO:0000313" key="3">
    <source>
        <dbReference type="Proteomes" id="UP000361993"/>
    </source>
</evidence>
<dbReference type="Proteomes" id="UP000361993">
    <property type="component" value="Unassembled WGS sequence"/>
</dbReference>